<evidence type="ECO:0000313" key="3">
    <source>
        <dbReference type="EMBL" id="CAG5118543.1"/>
    </source>
</evidence>
<dbReference type="SUPFAM" id="SSF50494">
    <property type="entry name" value="Trypsin-like serine proteases"/>
    <property type="match status" value="1"/>
</dbReference>
<comment type="caution">
    <text evidence="3">The sequence shown here is derived from an EMBL/GenBank/DDBJ whole genome shotgun (WGS) entry which is preliminary data.</text>
</comment>
<dbReference type="Proteomes" id="UP000678393">
    <property type="component" value="Unassembled WGS sequence"/>
</dbReference>
<reference evidence="3" key="1">
    <citation type="submission" date="2021-04" db="EMBL/GenBank/DDBJ databases">
        <authorList>
            <consortium name="Molecular Ecology Group"/>
        </authorList>
    </citation>
    <scope>NUCLEOTIDE SEQUENCE</scope>
</reference>
<dbReference type="Pfam" id="PF00089">
    <property type="entry name" value="Trypsin"/>
    <property type="match status" value="1"/>
</dbReference>
<dbReference type="PANTHER" id="PTHR24258">
    <property type="entry name" value="SERINE PROTEASE-RELATED"/>
    <property type="match status" value="1"/>
</dbReference>
<dbReference type="GO" id="GO:0004252">
    <property type="term" value="F:serine-type endopeptidase activity"/>
    <property type="evidence" value="ECO:0007669"/>
    <property type="project" value="InterPro"/>
</dbReference>
<feature type="non-terminal residue" evidence="3">
    <location>
        <position position="1"/>
    </location>
</feature>
<dbReference type="OrthoDB" id="6141927at2759"/>
<gene>
    <name evidence="3" type="ORF">CUNI_LOCUS4101</name>
</gene>
<dbReference type="InterPro" id="IPR001254">
    <property type="entry name" value="Trypsin_dom"/>
</dbReference>
<evidence type="ECO:0000256" key="1">
    <source>
        <dbReference type="ARBA" id="ARBA00023157"/>
    </source>
</evidence>
<dbReference type="AlphaFoldDB" id="A0A8S3YP29"/>
<evidence type="ECO:0000313" key="4">
    <source>
        <dbReference type="Proteomes" id="UP000678393"/>
    </source>
</evidence>
<dbReference type="PANTHER" id="PTHR24258:SF116">
    <property type="entry name" value="FI16631P1-RELATED"/>
    <property type="match status" value="1"/>
</dbReference>
<sequence length="74" mass="8008">VLTAAHCVINKNPERLRVLAGVLNLGRAPNNYKQTIGVSSFVTHEGYTGTFPGLANDIAIITLKKNVTFNNNVK</sequence>
<accession>A0A8S3YP29</accession>
<dbReference type="GO" id="GO:0006508">
    <property type="term" value="P:proteolysis"/>
    <property type="evidence" value="ECO:0007669"/>
    <property type="project" value="InterPro"/>
</dbReference>
<name>A0A8S3YP29_9EUPU</name>
<protein>
    <recommendedName>
        <fullName evidence="2">Peptidase S1 domain-containing protein</fullName>
    </recommendedName>
</protein>
<evidence type="ECO:0000259" key="2">
    <source>
        <dbReference type="Pfam" id="PF00089"/>
    </source>
</evidence>
<feature type="domain" description="Peptidase S1" evidence="2">
    <location>
        <begin position="1"/>
        <end position="74"/>
    </location>
</feature>
<feature type="non-terminal residue" evidence="3">
    <location>
        <position position="74"/>
    </location>
</feature>
<dbReference type="InterPro" id="IPR018114">
    <property type="entry name" value="TRYPSIN_HIS"/>
</dbReference>
<dbReference type="FunFam" id="2.40.10.10:FF:000068">
    <property type="entry name" value="transmembrane protease serine 2"/>
    <property type="match status" value="1"/>
</dbReference>
<dbReference type="EMBL" id="CAJHNH020000568">
    <property type="protein sequence ID" value="CAG5118543.1"/>
    <property type="molecule type" value="Genomic_DNA"/>
</dbReference>
<dbReference type="Gene3D" id="2.40.10.10">
    <property type="entry name" value="Trypsin-like serine proteases"/>
    <property type="match status" value="1"/>
</dbReference>
<proteinExistence type="predicted"/>
<dbReference type="PROSITE" id="PS00134">
    <property type="entry name" value="TRYPSIN_HIS"/>
    <property type="match status" value="1"/>
</dbReference>
<dbReference type="InterPro" id="IPR043504">
    <property type="entry name" value="Peptidase_S1_PA_chymotrypsin"/>
</dbReference>
<dbReference type="InterPro" id="IPR009003">
    <property type="entry name" value="Peptidase_S1_PA"/>
</dbReference>
<keyword evidence="1" id="KW-1015">Disulfide bond</keyword>
<keyword evidence="4" id="KW-1185">Reference proteome</keyword>
<organism evidence="3 4">
    <name type="scientific">Candidula unifasciata</name>
    <dbReference type="NCBI Taxonomy" id="100452"/>
    <lineage>
        <taxon>Eukaryota</taxon>
        <taxon>Metazoa</taxon>
        <taxon>Spiralia</taxon>
        <taxon>Lophotrochozoa</taxon>
        <taxon>Mollusca</taxon>
        <taxon>Gastropoda</taxon>
        <taxon>Heterobranchia</taxon>
        <taxon>Euthyneura</taxon>
        <taxon>Panpulmonata</taxon>
        <taxon>Eupulmonata</taxon>
        <taxon>Stylommatophora</taxon>
        <taxon>Helicina</taxon>
        <taxon>Helicoidea</taxon>
        <taxon>Geomitridae</taxon>
        <taxon>Candidula</taxon>
    </lineage>
</organism>